<keyword evidence="2" id="KW-0560">Oxidoreductase</keyword>
<dbReference type="Pfam" id="PF13561">
    <property type="entry name" value="adh_short_C2"/>
    <property type="match status" value="1"/>
</dbReference>
<dbReference type="RefSeq" id="WP_067557003.1">
    <property type="nucleotide sequence ID" value="NZ_CAJTBG010000035.1"/>
</dbReference>
<dbReference type="STRING" id="1702221.AALO17_13890"/>
<dbReference type="PATRIC" id="fig|1702221.3.peg.1340"/>
<gene>
    <name evidence="4" type="ORF">AALO17_13890</name>
    <name evidence="5" type="ORF">BO223_00600</name>
</gene>
<dbReference type="NCBIfam" id="NF005559">
    <property type="entry name" value="PRK07231.1"/>
    <property type="match status" value="1"/>
</dbReference>
<accession>A0A140DV46</accession>
<dbReference type="EMBL" id="MPJZ01000005">
    <property type="protein sequence ID" value="OLU47336.1"/>
    <property type="molecule type" value="Genomic_DNA"/>
</dbReference>
<reference evidence="5 7" key="2">
    <citation type="submission" date="2016-11" db="EMBL/GenBank/DDBJ databases">
        <title>Description of two novel members of the family Erysipelotrichaceae: Ileibacterium lipovorans gen. nov., sp. nov. and Dubosiella newyorkensis, gen. nov., sp. nov.</title>
        <authorList>
            <person name="Cox L.M."/>
            <person name="Sohn J."/>
            <person name="Tyrrell K.L."/>
            <person name="Citron D.M."/>
            <person name="Lawson P.A."/>
            <person name="Patel N.B."/>
            <person name="Iizumi T."/>
            <person name="Perez-Perez G.I."/>
            <person name="Goldstein E.J."/>
            <person name="Blaser M.J."/>
        </authorList>
    </citation>
    <scope>NUCLEOTIDE SEQUENCE [LARGE SCALE GENOMIC DNA]</scope>
    <source>
        <strain evidence="5 7">NYU-BL-K8</strain>
    </source>
</reference>
<dbReference type="SUPFAM" id="SSF51735">
    <property type="entry name" value="NAD(P)-binding Rossmann-fold domains"/>
    <property type="match status" value="1"/>
</dbReference>
<dbReference type="Proteomes" id="UP000186758">
    <property type="component" value="Unassembled WGS sequence"/>
</dbReference>
<dbReference type="PRINTS" id="PR00081">
    <property type="entry name" value="GDHRDH"/>
</dbReference>
<comment type="similarity">
    <text evidence="1">Belongs to the short-chain dehydrogenases/reductases (SDR) family.</text>
</comment>
<dbReference type="InterPro" id="IPR020904">
    <property type="entry name" value="Sc_DH/Rdtase_CS"/>
</dbReference>
<dbReference type="PROSITE" id="PS00061">
    <property type="entry name" value="ADH_SHORT"/>
    <property type="match status" value="1"/>
</dbReference>
<dbReference type="Proteomes" id="UP000069771">
    <property type="component" value="Chromosome"/>
</dbReference>
<dbReference type="GO" id="GO:0016616">
    <property type="term" value="F:oxidoreductase activity, acting on the CH-OH group of donors, NAD or NADP as acceptor"/>
    <property type="evidence" value="ECO:0007669"/>
    <property type="project" value="TreeGrafter"/>
</dbReference>
<proteinExistence type="inferred from homology"/>
<dbReference type="FunFam" id="3.40.50.720:FF:000084">
    <property type="entry name" value="Short-chain dehydrogenase reductase"/>
    <property type="match status" value="1"/>
</dbReference>
<dbReference type="InterPro" id="IPR036291">
    <property type="entry name" value="NAD(P)-bd_dom_sf"/>
</dbReference>
<keyword evidence="6" id="KW-1185">Reference proteome</keyword>
<protein>
    <submittedName>
        <fullName evidence="5">Short-chain dehydrogenase</fullName>
    </submittedName>
</protein>
<evidence type="ECO:0000313" key="6">
    <source>
        <dbReference type="Proteomes" id="UP000069771"/>
    </source>
</evidence>
<dbReference type="PANTHER" id="PTHR42760">
    <property type="entry name" value="SHORT-CHAIN DEHYDROGENASES/REDUCTASES FAMILY MEMBER"/>
    <property type="match status" value="1"/>
</dbReference>
<dbReference type="AlphaFoldDB" id="A0A140DV46"/>
<dbReference type="OrthoDB" id="9803333at2"/>
<dbReference type="PRINTS" id="PR00080">
    <property type="entry name" value="SDRFAMILY"/>
</dbReference>
<dbReference type="GO" id="GO:0008206">
    <property type="term" value="P:bile acid metabolic process"/>
    <property type="evidence" value="ECO:0007669"/>
    <property type="project" value="UniProtKB-ARBA"/>
</dbReference>
<dbReference type="InterPro" id="IPR057326">
    <property type="entry name" value="KR_dom"/>
</dbReference>
<evidence type="ECO:0000313" key="4">
    <source>
        <dbReference type="EMBL" id="AMK54523.1"/>
    </source>
</evidence>
<evidence type="ECO:0000259" key="3">
    <source>
        <dbReference type="SMART" id="SM00822"/>
    </source>
</evidence>
<evidence type="ECO:0000313" key="7">
    <source>
        <dbReference type="Proteomes" id="UP000186758"/>
    </source>
</evidence>
<feature type="domain" description="Ketoreductase" evidence="3">
    <location>
        <begin position="3"/>
        <end position="180"/>
    </location>
</feature>
<dbReference type="NCBIfam" id="NF009466">
    <property type="entry name" value="PRK12826.1-2"/>
    <property type="match status" value="1"/>
</dbReference>
<dbReference type="KEGG" id="fro:AALO17_13890"/>
<dbReference type="InterPro" id="IPR002347">
    <property type="entry name" value="SDR_fam"/>
</dbReference>
<dbReference type="SMART" id="SM00822">
    <property type="entry name" value="PKS_KR"/>
    <property type="match status" value="1"/>
</dbReference>
<dbReference type="Gene3D" id="3.40.50.720">
    <property type="entry name" value="NAD(P)-binding Rossmann-like Domain"/>
    <property type="match status" value="1"/>
</dbReference>
<sequence length="241" mass="26147">MSKTAVITGGTRGIGLETVRLFAENGYHVVFYGSRKETVDKALAQLDGLEVEGKWTDLTDEEAIRRDFRQIAETRGSLDVLINNAGISDRQPFLDYDLERFDRIMRLNVTAPYVCSQAAAVIMKDQGHGVILNTSSMVGTYGQPAGVAYPVSKWAVNGMTKSLARELGPFNIRVNAVAPGVTATDMVRALPEEMVERISQGIPLRRVGEPSDIAHAFLFLASDEAGYITGAILPVDGATQV</sequence>
<evidence type="ECO:0000256" key="1">
    <source>
        <dbReference type="ARBA" id="ARBA00006484"/>
    </source>
</evidence>
<dbReference type="PANTHER" id="PTHR42760:SF133">
    <property type="entry name" value="3-OXOACYL-[ACYL-CARRIER-PROTEIN] REDUCTASE"/>
    <property type="match status" value="1"/>
</dbReference>
<name>A0A140DV46_9FIRM</name>
<evidence type="ECO:0000256" key="2">
    <source>
        <dbReference type="ARBA" id="ARBA00023002"/>
    </source>
</evidence>
<dbReference type="GeneID" id="78478097"/>
<reference evidence="4 6" key="1">
    <citation type="journal article" date="2016" name="Gut Pathog.">
        <title>Whole genome sequencing of "Faecalibaculum rodentium" ALO17, isolated from C57BL/6J laboratory mouse feces.</title>
        <authorList>
            <person name="Lim S."/>
            <person name="Chang D.H."/>
            <person name="Ahn S."/>
            <person name="Kim B.C."/>
        </authorList>
    </citation>
    <scope>NUCLEOTIDE SEQUENCE [LARGE SCALE GENOMIC DNA]</scope>
    <source>
        <strain evidence="4 6">Alo17</strain>
    </source>
</reference>
<dbReference type="EMBL" id="CP011391">
    <property type="protein sequence ID" value="AMK54523.1"/>
    <property type="molecule type" value="Genomic_DNA"/>
</dbReference>
<organism evidence="4 6">
    <name type="scientific">Faecalibaculum rodentium</name>
    <dbReference type="NCBI Taxonomy" id="1702221"/>
    <lineage>
        <taxon>Bacteria</taxon>
        <taxon>Bacillati</taxon>
        <taxon>Bacillota</taxon>
        <taxon>Erysipelotrichia</taxon>
        <taxon>Erysipelotrichales</taxon>
        <taxon>Erysipelotrichaceae</taxon>
        <taxon>Faecalibaculum</taxon>
    </lineage>
</organism>
<evidence type="ECO:0000313" key="5">
    <source>
        <dbReference type="EMBL" id="OLU47336.1"/>
    </source>
</evidence>